<evidence type="ECO:0008006" key="4">
    <source>
        <dbReference type="Google" id="ProtNLM"/>
    </source>
</evidence>
<evidence type="ECO:0000256" key="1">
    <source>
        <dbReference type="SAM" id="MobiDB-lite"/>
    </source>
</evidence>
<dbReference type="InterPro" id="IPR001343">
    <property type="entry name" value="Hemolysn_Ca-bd"/>
</dbReference>
<organism evidence="2 3">
    <name type="scientific">Micromonospora arida</name>
    <dbReference type="NCBI Taxonomy" id="2203715"/>
    <lineage>
        <taxon>Bacteria</taxon>
        <taxon>Bacillati</taxon>
        <taxon>Actinomycetota</taxon>
        <taxon>Actinomycetes</taxon>
        <taxon>Micromonosporales</taxon>
        <taxon>Micromonosporaceae</taxon>
        <taxon>Micromonospora</taxon>
    </lineage>
</organism>
<keyword evidence="3" id="KW-1185">Reference proteome</keyword>
<dbReference type="Pfam" id="PF14891">
    <property type="entry name" value="Peptidase_M91"/>
    <property type="match status" value="1"/>
</dbReference>
<reference evidence="2 3" key="1">
    <citation type="submission" date="2018-05" db="EMBL/GenBank/DDBJ databases">
        <title>Micromonospora from Atacama Desert.</title>
        <authorList>
            <person name="Carro L."/>
            <person name="Goodfellow M."/>
            <person name="Klenk H.-P."/>
        </authorList>
    </citation>
    <scope>NUCLEOTIDE SEQUENCE [LARGE SCALE GENOMIC DNA]</scope>
    <source>
        <strain evidence="2 3">LB32</strain>
    </source>
</reference>
<accession>A0A3N9WM46</accession>
<dbReference type="Proteomes" id="UP000266889">
    <property type="component" value="Unassembled WGS sequence"/>
</dbReference>
<evidence type="ECO:0000313" key="2">
    <source>
        <dbReference type="EMBL" id="RQX02045.1"/>
    </source>
</evidence>
<dbReference type="AlphaFoldDB" id="A0A3N9WM46"/>
<evidence type="ECO:0000313" key="3">
    <source>
        <dbReference type="Proteomes" id="UP000266889"/>
    </source>
</evidence>
<feature type="compositionally biased region" description="Basic and acidic residues" evidence="1">
    <location>
        <begin position="213"/>
        <end position="247"/>
    </location>
</feature>
<dbReference type="InterPro" id="IPR028208">
    <property type="entry name" value="Effector_pro_NleD-like"/>
</dbReference>
<gene>
    <name evidence="2" type="ORF">DLJ58_31890</name>
</gene>
<sequence>MLSGGRGDDTIAGGAGDDTIYTGRGTDTVSGGTAGADGDLVYGQTQRETGTAGTEKADAFDGAESVEHVDVSNDVGSRLVIDGSDEFTERMQDDLDTFESSPNGQLMLAALDDTEHDIEITEISGDPYGRATYNTEDGVSGLEIDPTYDNFQGEAPPPVVLFHELAHVYDRQNDLSLDGQYVNPDDPDTGTGGSTEVGEGVKNAERQATGLPVDRDGDGQFEIDDRHPIEYTENGLRAEMRLDDRETYGVAEPYSEEHGG</sequence>
<dbReference type="GO" id="GO:0005509">
    <property type="term" value="F:calcium ion binding"/>
    <property type="evidence" value="ECO:0007669"/>
    <property type="project" value="InterPro"/>
</dbReference>
<dbReference type="Gene3D" id="2.150.10.10">
    <property type="entry name" value="Serralysin-like metalloprotease, C-terminal"/>
    <property type="match status" value="1"/>
</dbReference>
<dbReference type="EMBL" id="QGSY01000322">
    <property type="protein sequence ID" value="RQX02045.1"/>
    <property type="molecule type" value="Genomic_DNA"/>
</dbReference>
<comment type="caution">
    <text evidence="2">The sequence shown here is derived from an EMBL/GenBank/DDBJ whole genome shotgun (WGS) entry which is preliminary data.</text>
</comment>
<proteinExistence type="predicted"/>
<feature type="region of interest" description="Disordered" evidence="1">
    <location>
        <begin position="176"/>
        <end position="260"/>
    </location>
</feature>
<feature type="region of interest" description="Disordered" evidence="1">
    <location>
        <begin position="1"/>
        <end position="62"/>
    </location>
</feature>
<dbReference type="Pfam" id="PF00353">
    <property type="entry name" value="HemolysinCabind"/>
    <property type="match status" value="1"/>
</dbReference>
<name>A0A3N9WM46_9ACTN</name>
<dbReference type="SUPFAM" id="SSF51120">
    <property type="entry name" value="beta-Roll"/>
    <property type="match status" value="1"/>
</dbReference>
<feature type="compositionally biased region" description="Polar residues" evidence="1">
    <location>
        <begin position="43"/>
        <end position="52"/>
    </location>
</feature>
<protein>
    <recommendedName>
        <fullName evidence="4">Calcium-binding protein</fullName>
    </recommendedName>
</protein>
<dbReference type="InterPro" id="IPR011049">
    <property type="entry name" value="Serralysin-like_metalloprot_C"/>
</dbReference>